<feature type="compositionally biased region" description="Low complexity" evidence="1">
    <location>
        <begin position="29"/>
        <end position="43"/>
    </location>
</feature>
<dbReference type="EMBL" id="BAAFJT010000039">
    <property type="protein sequence ID" value="GAB0202405.1"/>
    <property type="molecule type" value="Genomic_DNA"/>
</dbReference>
<feature type="compositionally biased region" description="Acidic residues" evidence="1">
    <location>
        <begin position="135"/>
        <end position="146"/>
    </location>
</feature>
<feature type="region of interest" description="Disordered" evidence="1">
    <location>
        <begin position="1"/>
        <end position="146"/>
    </location>
</feature>
<proteinExistence type="predicted"/>
<keyword evidence="3" id="KW-1185">Reference proteome</keyword>
<sequence>MVITPSRCPSQPPVHPQQPPLWGSQAETVLQLPSPQPPQSRRVSTAHPEPGPRDPPPPPEGDDDYSNEPYATGYIEVLPDQAAPDGTPRGGDSESSAAPGEEYENVPEGTRSSLGDSLEYINVPPAGSSPRDASESEDYGPDYENL</sequence>
<organism evidence="2 3">
    <name type="scientific">Grus japonensis</name>
    <name type="common">Japanese crane</name>
    <name type="synonym">Red-crowned crane</name>
    <dbReference type="NCBI Taxonomy" id="30415"/>
    <lineage>
        <taxon>Eukaryota</taxon>
        <taxon>Metazoa</taxon>
        <taxon>Chordata</taxon>
        <taxon>Craniata</taxon>
        <taxon>Vertebrata</taxon>
        <taxon>Euteleostomi</taxon>
        <taxon>Archelosauria</taxon>
        <taxon>Archosauria</taxon>
        <taxon>Dinosauria</taxon>
        <taxon>Saurischia</taxon>
        <taxon>Theropoda</taxon>
        <taxon>Coelurosauria</taxon>
        <taxon>Aves</taxon>
        <taxon>Neognathae</taxon>
        <taxon>Neoaves</taxon>
        <taxon>Gruiformes</taxon>
        <taxon>Gruidae</taxon>
        <taxon>Grus</taxon>
    </lineage>
</organism>
<accession>A0ABC9XXC0</accession>
<evidence type="ECO:0000256" key="1">
    <source>
        <dbReference type="SAM" id="MobiDB-lite"/>
    </source>
</evidence>
<feature type="compositionally biased region" description="Pro residues" evidence="1">
    <location>
        <begin position="10"/>
        <end position="19"/>
    </location>
</feature>
<evidence type="ECO:0000313" key="2">
    <source>
        <dbReference type="EMBL" id="GAB0202405.1"/>
    </source>
</evidence>
<evidence type="ECO:0000313" key="3">
    <source>
        <dbReference type="Proteomes" id="UP001623348"/>
    </source>
</evidence>
<comment type="caution">
    <text evidence="2">The sequence shown here is derived from an EMBL/GenBank/DDBJ whole genome shotgun (WGS) entry which is preliminary data.</text>
</comment>
<name>A0ABC9XXC0_GRUJA</name>
<dbReference type="AlphaFoldDB" id="A0ABC9XXC0"/>
<protein>
    <submittedName>
        <fullName evidence="2">Uncharacterized protein</fullName>
    </submittedName>
</protein>
<gene>
    <name evidence="2" type="ORF">GRJ2_002706100</name>
</gene>
<reference evidence="2 3" key="1">
    <citation type="submission" date="2024-06" db="EMBL/GenBank/DDBJ databases">
        <title>The draft genome of Grus japonensis, version 3.</title>
        <authorList>
            <person name="Nabeshima K."/>
            <person name="Suzuki S."/>
            <person name="Onuma M."/>
        </authorList>
    </citation>
    <scope>NUCLEOTIDE SEQUENCE [LARGE SCALE GENOMIC DNA]</scope>
    <source>
        <strain evidence="2 3">451A</strain>
    </source>
</reference>
<dbReference type="Proteomes" id="UP001623348">
    <property type="component" value="Unassembled WGS sequence"/>
</dbReference>